<comment type="caution">
    <text evidence="2">The sequence shown here is derived from an EMBL/GenBank/DDBJ whole genome shotgun (WGS) entry which is preliminary data.</text>
</comment>
<dbReference type="SUPFAM" id="SSF51556">
    <property type="entry name" value="Metallo-dependent hydrolases"/>
    <property type="match status" value="1"/>
</dbReference>
<dbReference type="InterPro" id="IPR013108">
    <property type="entry name" value="Amidohydro_3"/>
</dbReference>
<dbReference type="Gene3D" id="2.30.40.10">
    <property type="entry name" value="Urease, subunit C, domain 1"/>
    <property type="match status" value="1"/>
</dbReference>
<keyword evidence="2" id="KW-0378">Hydrolase</keyword>
<dbReference type="EMBL" id="VSSQ01040429">
    <property type="protein sequence ID" value="MPM93669.1"/>
    <property type="molecule type" value="Genomic_DNA"/>
</dbReference>
<proteinExistence type="predicted"/>
<dbReference type="AlphaFoldDB" id="A0A645DWK1"/>
<sequence length="154" mass="17060">MVMDLLAEEKLAVTMISFYGSENVLEKVITHPHGTVGTDGIFGGKPHPRLYGTYPRYLKSFALEEKRLTLQEAIRKVTSYPASILGIHDRGTIKEGYWADLVIFDPKTISDCSTYENPTAYPTGIDAVFINGTLVVNKQGFTGNRPGKVLRHGK</sequence>
<dbReference type="Gene3D" id="3.30.1490.130">
    <property type="entry name" value="D-aminoacylase. Domain 3"/>
    <property type="match status" value="1"/>
</dbReference>
<dbReference type="EC" id="3.5.1.81" evidence="2"/>
<feature type="domain" description="Amidohydrolase 3" evidence="1">
    <location>
        <begin position="36"/>
        <end position="136"/>
    </location>
</feature>
<name>A0A645DWK1_9ZZZZ</name>
<dbReference type="InterPro" id="IPR032466">
    <property type="entry name" value="Metal_Hydrolase"/>
</dbReference>
<dbReference type="InterPro" id="IPR023100">
    <property type="entry name" value="D-aminoacylase_insert_dom_sf"/>
</dbReference>
<gene>
    <name evidence="2" type="primary">dan_13</name>
    <name evidence="2" type="ORF">SDC9_140809</name>
</gene>
<dbReference type="Pfam" id="PF07969">
    <property type="entry name" value="Amidohydro_3"/>
    <property type="match status" value="1"/>
</dbReference>
<organism evidence="2">
    <name type="scientific">bioreactor metagenome</name>
    <dbReference type="NCBI Taxonomy" id="1076179"/>
    <lineage>
        <taxon>unclassified sequences</taxon>
        <taxon>metagenomes</taxon>
        <taxon>ecological metagenomes</taxon>
    </lineage>
</organism>
<protein>
    <submittedName>
        <fullName evidence="2">D-aminoacylase</fullName>
        <ecNumber evidence="2">3.5.1.81</ecNumber>
    </submittedName>
</protein>
<dbReference type="SUPFAM" id="SSF51338">
    <property type="entry name" value="Composite domain of metallo-dependent hydrolases"/>
    <property type="match status" value="1"/>
</dbReference>
<accession>A0A645DWK1</accession>
<dbReference type="GO" id="GO:0047420">
    <property type="term" value="F:N-acyl-D-amino-acid deacylase activity"/>
    <property type="evidence" value="ECO:0007669"/>
    <property type="project" value="UniProtKB-EC"/>
</dbReference>
<reference evidence="2" key="1">
    <citation type="submission" date="2019-08" db="EMBL/GenBank/DDBJ databases">
        <authorList>
            <person name="Kucharzyk K."/>
            <person name="Murdoch R.W."/>
            <person name="Higgins S."/>
            <person name="Loffler F."/>
        </authorList>
    </citation>
    <scope>NUCLEOTIDE SEQUENCE</scope>
</reference>
<dbReference type="Gene3D" id="3.20.20.140">
    <property type="entry name" value="Metal-dependent hydrolases"/>
    <property type="match status" value="1"/>
</dbReference>
<dbReference type="InterPro" id="IPR011059">
    <property type="entry name" value="Metal-dep_hydrolase_composite"/>
</dbReference>
<evidence type="ECO:0000313" key="2">
    <source>
        <dbReference type="EMBL" id="MPM93669.1"/>
    </source>
</evidence>
<evidence type="ECO:0000259" key="1">
    <source>
        <dbReference type="Pfam" id="PF07969"/>
    </source>
</evidence>